<reference evidence="7 8" key="1">
    <citation type="submission" date="2016-02" db="EMBL/GenBank/DDBJ databases">
        <title>Secondary metabolites in Legionella.</title>
        <authorList>
            <person name="Tobias N.J."/>
            <person name="Bode H.B."/>
        </authorList>
    </citation>
    <scope>NUCLEOTIDE SEQUENCE [LARGE SCALE GENOMIC DNA]</scope>
    <source>
        <strain evidence="7 8">DSM 19216</strain>
    </source>
</reference>
<keyword evidence="3 5" id="KW-1133">Transmembrane helix</keyword>
<evidence type="ECO:0000256" key="2">
    <source>
        <dbReference type="ARBA" id="ARBA00022692"/>
    </source>
</evidence>
<feature type="transmembrane region" description="Helical" evidence="5">
    <location>
        <begin position="245"/>
        <end position="267"/>
    </location>
</feature>
<evidence type="ECO:0000259" key="6">
    <source>
        <dbReference type="Pfam" id="PF04932"/>
    </source>
</evidence>
<dbReference type="EMBL" id="LSOG01000089">
    <property type="protein sequence ID" value="OEH45582.1"/>
    <property type="molecule type" value="Genomic_DNA"/>
</dbReference>
<feature type="transmembrane region" description="Helical" evidence="5">
    <location>
        <begin position="200"/>
        <end position="216"/>
    </location>
</feature>
<dbReference type="Proteomes" id="UP000095229">
    <property type="component" value="Unassembled WGS sequence"/>
</dbReference>
<dbReference type="AlphaFoldDB" id="A0A1E5JM46"/>
<keyword evidence="4 5" id="KW-0472">Membrane</keyword>
<evidence type="ECO:0000256" key="1">
    <source>
        <dbReference type="ARBA" id="ARBA00004141"/>
    </source>
</evidence>
<feature type="transmembrane region" description="Helical" evidence="5">
    <location>
        <begin position="388"/>
        <end position="406"/>
    </location>
</feature>
<evidence type="ECO:0000256" key="3">
    <source>
        <dbReference type="ARBA" id="ARBA00022989"/>
    </source>
</evidence>
<keyword evidence="2 5" id="KW-0812">Transmembrane</keyword>
<feature type="transmembrane region" description="Helical" evidence="5">
    <location>
        <begin position="95"/>
        <end position="114"/>
    </location>
</feature>
<evidence type="ECO:0000313" key="7">
    <source>
        <dbReference type="EMBL" id="OEH45582.1"/>
    </source>
</evidence>
<evidence type="ECO:0000256" key="4">
    <source>
        <dbReference type="ARBA" id="ARBA00023136"/>
    </source>
</evidence>
<feature type="transmembrane region" description="Helical" evidence="5">
    <location>
        <begin position="222"/>
        <end position="238"/>
    </location>
</feature>
<comment type="subcellular location">
    <subcellularLocation>
        <location evidence="1">Membrane</location>
        <topology evidence="1">Multi-pass membrane protein</topology>
    </subcellularLocation>
</comment>
<sequence length="638" mass="73152">MNYRMPLNSLSDFKNIQQTVGILFFVLVLSAFVFKGTGDSSILLISYGVMLVALIGSINFSWRKRTIQFSILTLLLIIWLIWIILPPLLGWVPNTAFFGIFQCSAWVFGFVLFNGNPYSEWLWNNLLKLLWVLALVCAAYALIQLFVRNAMPTGFFASKNTAAAFLMMVNLLLVGKFFIVNHPEFIATNPSKLQKTIKKIILLISIYIITLALFAALSRGVILCFIFFTLLEIILCRHELKRKNVCYIAGVLALALATLCLFAQPAIHHRLTLLTHEKSRLVIWQGAWHLWHKTPWYGLGIFNFKHYYPAFSLPGDASNLEYAHNDFLQLLIETGVPGSIILLGIIMTLVVYLRRYLNHPSENPVAHIQSMVCLAALGALVCHSLVDFNFYVIPMNLLMGCCLGYLHDFFSKEGYVRIYSSSFKKIWILGGGIIFVVISSYFMRFLILEYYIEKTETAIQAQQFNDAFVTSNHALQAFPFVEIQSLKIDACLQLIQQATSESTRHYWIEKTKEAVYQAIAMNPYFARSYFQMALLQSLVLNDDQKAKAYFLKALKNNPHFCLARLTFARFLIKQNELHSAQEILETGLQHPIPPEYIELYLNYLAKLRFENGDEIGAKKVVHRLRHLIRYNQDYSDLL</sequence>
<dbReference type="SUPFAM" id="SSF48452">
    <property type="entry name" value="TPR-like"/>
    <property type="match status" value="1"/>
</dbReference>
<gene>
    <name evidence="7" type="ORF">lpari_03310</name>
</gene>
<dbReference type="Pfam" id="PF04932">
    <property type="entry name" value="Wzy_C"/>
    <property type="match status" value="1"/>
</dbReference>
<feature type="transmembrane region" description="Helical" evidence="5">
    <location>
        <begin position="126"/>
        <end position="147"/>
    </location>
</feature>
<feature type="transmembrane region" description="Helical" evidence="5">
    <location>
        <begin position="69"/>
        <end position="89"/>
    </location>
</feature>
<dbReference type="STRING" id="45071.Lpar_0663"/>
<dbReference type="InterPro" id="IPR007016">
    <property type="entry name" value="O-antigen_ligase-rel_domated"/>
</dbReference>
<keyword evidence="8" id="KW-1185">Reference proteome</keyword>
<protein>
    <recommendedName>
        <fullName evidence="6">O-antigen ligase-related domain-containing protein</fullName>
    </recommendedName>
</protein>
<dbReference type="InterPro" id="IPR051533">
    <property type="entry name" value="WaaL-like"/>
</dbReference>
<feature type="transmembrane region" description="Helical" evidence="5">
    <location>
        <begin position="335"/>
        <end position="353"/>
    </location>
</feature>
<feature type="transmembrane region" description="Helical" evidence="5">
    <location>
        <begin position="426"/>
        <end position="447"/>
    </location>
</feature>
<evidence type="ECO:0000313" key="8">
    <source>
        <dbReference type="Proteomes" id="UP000095229"/>
    </source>
</evidence>
<evidence type="ECO:0000256" key="5">
    <source>
        <dbReference type="SAM" id="Phobius"/>
    </source>
</evidence>
<feature type="domain" description="O-antigen ligase-related" evidence="6">
    <location>
        <begin position="207"/>
        <end position="343"/>
    </location>
</feature>
<dbReference type="InterPro" id="IPR011990">
    <property type="entry name" value="TPR-like_helical_dom_sf"/>
</dbReference>
<feature type="transmembrane region" description="Helical" evidence="5">
    <location>
        <begin position="42"/>
        <end position="62"/>
    </location>
</feature>
<organism evidence="7 8">
    <name type="scientific">Legionella parisiensis</name>
    <dbReference type="NCBI Taxonomy" id="45071"/>
    <lineage>
        <taxon>Bacteria</taxon>
        <taxon>Pseudomonadati</taxon>
        <taxon>Pseudomonadota</taxon>
        <taxon>Gammaproteobacteria</taxon>
        <taxon>Legionellales</taxon>
        <taxon>Legionellaceae</taxon>
        <taxon>Legionella</taxon>
    </lineage>
</organism>
<comment type="caution">
    <text evidence="7">The sequence shown here is derived from an EMBL/GenBank/DDBJ whole genome shotgun (WGS) entry which is preliminary data.</text>
</comment>
<dbReference type="Gene3D" id="1.25.40.10">
    <property type="entry name" value="Tetratricopeptide repeat domain"/>
    <property type="match status" value="1"/>
</dbReference>
<dbReference type="GO" id="GO:0016020">
    <property type="term" value="C:membrane"/>
    <property type="evidence" value="ECO:0007669"/>
    <property type="project" value="UniProtKB-SubCell"/>
</dbReference>
<dbReference type="PANTHER" id="PTHR37422">
    <property type="entry name" value="TEICHURONIC ACID BIOSYNTHESIS PROTEIN TUAE"/>
    <property type="match status" value="1"/>
</dbReference>
<accession>A0A1E5JM46</accession>
<feature type="transmembrane region" description="Helical" evidence="5">
    <location>
        <begin position="162"/>
        <end position="179"/>
    </location>
</feature>
<dbReference type="PATRIC" id="fig|45071.6.peg.718"/>
<name>A0A1E5JM46_9GAMM</name>
<dbReference type="PANTHER" id="PTHR37422:SF23">
    <property type="entry name" value="TEICHURONIC ACID BIOSYNTHESIS PROTEIN TUAE"/>
    <property type="match status" value="1"/>
</dbReference>
<proteinExistence type="predicted"/>
<feature type="transmembrane region" description="Helical" evidence="5">
    <location>
        <begin position="20"/>
        <end position="36"/>
    </location>
</feature>